<organism evidence="11">
    <name type="scientific">Harpalus rufipes</name>
    <name type="common">Strawberry seed beetle</name>
    <name type="synonym">Pseudoophonus rufipes</name>
    <dbReference type="NCBI Taxonomy" id="247442"/>
    <lineage>
        <taxon>Eukaryota</taxon>
        <taxon>Metazoa</taxon>
        <taxon>Ecdysozoa</taxon>
        <taxon>Arthropoda</taxon>
        <taxon>Hexapoda</taxon>
        <taxon>Insecta</taxon>
        <taxon>Pterygota</taxon>
        <taxon>Neoptera</taxon>
        <taxon>Endopterygota</taxon>
        <taxon>Coleoptera</taxon>
        <taxon>Adephaga</taxon>
        <taxon>Caraboidea</taxon>
        <taxon>Carabidae</taxon>
        <taxon>Harpalinae</taxon>
        <taxon>Harpalini</taxon>
        <taxon>Harpalus</taxon>
    </lineage>
</organism>
<dbReference type="SUPFAM" id="SSF57095">
    <property type="entry name" value="Scorpion toxin-like"/>
    <property type="match status" value="1"/>
</dbReference>
<accession>A0A9E8M9N8</accession>
<evidence type="ECO:0000256" key="1">
    <source>
        <dbReference type="ARBA" id="ARBA00004613"/>
    </source>
</evidence>
<dbReference type="GO" id="GO:0005615">
    <property type="term" value="C:extracellular space"/>
    <property type="evidence" value="ECO:0007669"/>
    <property type="project" value="TreeGrafter"/>
</dbReference>
<dbReference type="InterPro" id="IPR001542">
    <property type="entry name" value="Defensin_invertebrate/fungal"/>
</dbReference>
<evidence type="ECO:0000256" key="9">
    <source>
        <dbReference type="SAM" id="SignalP"/>
    </source>
</evidence>
<sequence length="80" mass="8729">MAKLLVALFVLSLCIFAYLAAPLDEAEEGLVRQRRFTCDLLSFEAKGSVSLNHSACALHCIALRKKGGSCNNKAVCICRR</sequence>
<reference evidence="11" key="1">
    <citation type="submission" date="2021-11" db="EMBL/GenBank/DDBJ databases">
        <title>Determination Of Defensin Gene Anatomy In Different Beetle Members (Insecta: Coleoptera), Inference Of Evolutionary History And Testing The Antimicrobial Activities Of Gene Products.</title>
        <authorList>
            <person name="Pektas A.N."/>
        </authorList>
    </citation>
    <scope>NUCLEOTIDE SEQUENCE</scope>
</reference>
<feature type="signal peptide" evidence="9">
    <location>
        <begin position="1"/>
        <end position="20"/>
    </location>
</feature>
<keyword evidence="8" id="KW-1015">Disulfide bond</keyword>
<comment type="subcellular location">
    <subcellularLocation>
        <location evidence="1">Secreted</location>
    </subcellularLocation>
</comment>
<dbReference type="PROSITE" id="PS51378">
    <property type="entry name" value="INVERT_DEFENSINS"/>
    <property type="match status" value="1"/>
</dbReference>
<evidence type="ECO:0000256" key="8">
    <source>
        <dbReference type="ARBA" id="ARBA00023157"/>
    </source>
</evidence>
<dbReference type="GO" id="GO:0006959">
    <property type="term" value="P:humoral immune response"/>
    <property type="evidence" value="ECO:0007669"/>
    <property type="project" value="TreeGrafter"/>
</dbReference>
<name>A0A9E8M9N8_HARRU</name>
<keyword evidence="4" id="KW-0399">Innate immunity</keyword>
<dbReference type="GO" id="GO:0045087">
    <property type="term" value="P:innate immune response"/>
    <property type="evidence" value="ECO:0007669"/>
    <property type="project" value="UniProtKB-KW"/>
</dbReference>
<protein>
    <submittedName>
        <fullName evidence="11">Defensin</fullName>
    </submittedName>
</protein>
<feature type="domain" description="Invertebrate defensins family profile" evidence="10">
    <location>
        <begin position="35"/>
        <end position="80"/>
    </location>
</feature>
<dbReference type="EMBL" id="OL614784">
    <property type="protein sequence ID" value="WAB21905.1"/>
    <property type="molecule type" value="mRNA"/>
</dbReference>
<dbReference type="PANTHER" id="PTHR13645">
    <property type="entry name" value="DEFENSIN"/>
    <property type="match status" value="1"/>
</dbReference>
<keyword evidence="9" id="KW-0732">Signal</keyword>
<evidence type="ECO:0000256" key="3">
    <source>
        <dbReference type="ARBA" id="ARBA00022529"/>
    </source>
</evidence>
<keyword evidence="7" id="KW-0044">Antibiotic</keyword>
<feature type="chain" id="PRO_5038477095" evidence="9">
    <location>
        <begin position="21"/>
        <end position="80"/>
    </location>
</feature>
<dbReference type="PANTHER" id="PTHR13645:SF0">
    <property type="entry name" value="DEFENSIN"/>
    <property type="match status" value="1"/>
</dbReference>
<dbReference type="GO" id="GO:0050830">
    <property type="term" value="P:defense response to Gram-positive bacterium"/>
    <property type="evidence" value="ECO:0007669"/>
    <property type="project" value="UniProtKB-ARBA"/>
</dbReference>
<keyword evidence="6" id="KW-0211">Defensin</keyword>
<evidence type="ECO:0000256" key="4">
    <source>
        <dbReference type="ARBA" id="ARBA00022588"/>
    </source>
</evidence>
<dbReference type="Pfam" id="PF01097">
    <property type="entry name" value="Defensin_2"/>
    <property type="match status" value="1"/>
</dbReference>
<proteinExistence type="evidence at transcript level"/>
<evidence type="ECO:0000256" key="7">
    <source>
        <dbReference type="ARBA" id="ARBA00023022"/>
    </source>
</evidence>
<evidence type="ECO:0000256" key="2">
    <source>
        <dbReference type="ARBA" id="ARBA00022525"/>
    </source>
</evidence>
<dbReference type="CDD" id="cd21806">
    <property type="entry name" value="DEFL_defensin-like"/>
    <property type="match status" value="1"/>
</dbReference>
<dbReference type="FunFam" id="3.30.30.10:FF:000005">
    <property type="entry name" value="Defensin"/>
    <property type="match status" value="1"/>
</dbReference>
<evidence type="ECO:0000256" key="5">
    <source>
        <dbReference type="ARBA" id="ARBA00022859"/>
    </source>
</evidence>
<evidence type="ECO:0000259" key="10">
    <source>
        <dbReference type="PROSITE" id="PS51378"/>
    </source>
</evidence>
<dbReference type="InterPro" id="IPR036574">
    <property type="entry name" value="Scorpion_toxin-like_sf"/>
</dbReference>
<dbReference type="AlphaFoldDB" id="A0A9E8M9N8"/>
<evidence type="ECO:0000256" key="6">
    <source>
        <dbReference type="ARBA" id="ARBA00022940"/>
    </source>
</evidence>
<keyword evidence="5" id="KW-0391">Immunity</keyword>
<keyword evidence="2" id="KW-0964">Secreted</keyword>
<keyword evidence="3" id="KW-0929">Antimicrobial</keyword>
<evidence type="ECO:0000313" key="11">
    <source>
        <dbReference type="EMBL" id="WAB21905.1"/>
    </source>
</evidence>
<dbReference type="Gene3D" id="3.30.30.10">
    <property type="entry name" value="Knottin, scorpion toxin-like"/>
    <property type="match status" value="1"/>
</dbReference>